<accession>A0ABN8NMM1</accession>
<reference evidence="2 3" key="1">
    <citation type="submission" date="2022-05" db="EMBL/GenBank/DDBJ databases">
        <authorList>
            <consortium name="Genoscope - CEA"/>
            <person name="William W."/>
        </authorList>
    </citation>
    <scope>NUCLEOTIDE SEQUENCE [LARGE SCALE GENOMIC DNA]</scope>
</reference>
<sequence length="188" mass="21033">MEGKWRESNFTDCTSSEFLKLAKMMHASLGGLHSDLNVGQVLSKLSNVTKPRKDSFSRPAKIYGGDLVIAMDILSQTAEYNARFGNVSSKEDFQNYVEVASNLLEPVNRRTWRDLDRAGQNKSQMMVITMDAYGLGVAARVNASTKLDFQSKNLMMRIDHVDQNSPVQTTDLVLYQYKAIRASSNEPG</sequence>
<dbReference type="InterPro" id="IPR032471">
    <property type="entry name" value="AGRL2-4_GAIN_subdom_A"/>
</dbReference>
<feature type="domain" description="AGRL2-4 GAIN subdomain A" evidence="1">
    <location>
        <begin position="40"/>
        <end position="130"/>
    </location>
</feature>
<dbReference type="EMBL" id="CALNXK010000028">
    <property type="protein sequence ID" value="CAH3115344.1"/>
    <property type="molecule type" value="Genomic_DNA"/>
</dbReference>
<organism evidence="2 3">
    <name type="scientific">Porites lobata</name>
    <dbReference type="NCBI Taxonomy" id="104759"/>
    <lineage>
        <taxon>Eukaryota</taxon>
        <taxon>Metazoa</taxon>
        <taxon>Cnidaria</taxon>
        <taxon>Anthozoa</taxon>
        <taxon>Hexacorallia</taxon>
        <taxon>Scleractinia</taxon>
        <taxon>Fungiina</taxon>
        <taxon>Poritidae</taxon>
        <taxon>Porites</taxon>
    </lineage>
</organism>
<keyword evidence="3" id="KW-1185">Reference proteome</keyword>
<name>A0ABN8NMM1_9CNID</name>
<gene>
    <name evidence="2" type="ORF">PLOB_00023587</name>
</gene>
<evidence type="ECO:0000313" key="2">
    <source>
        <dbReference type="EMBL" id="CAH3115344.1"/>
    </source>
</evidence>
<dbReference type="Gene3D" id="1.25.40.610">
    <property type="match status" value="1"/>
</dbReference>
<evidence type="ECO:0000259" key="1">
    <source>
        <dbReference type="Pfam" id="PF16489"/>
    </source>
</evidence>
<comment type="caution">
    <text evidence="2">The sequence shown here is derived from an EMBL/GenBank/DDBJ whole genome shotgun (WGS) entry which is preliminary data.</text>
</comment>
<protein>
    <recommendedName>
        <fullName evidence="1">AGRL2-4 GAIN subdomain A domain-containing protein</fullName>
    </recommendedName>
</protein>
<dbReference type="Proteomes" id="UP001159405">
    <property type="component" value="Unassembled WGS sequence"/>
</dbReference>
<dbReference type="Pfam" id="PF16489">
    <property type="entry name" value="GAIN"/>
    <property type="match status" value="1"/>
</dbReference>
<proteinExistence type="predicted"/>
<evidence type="ECO:0000313" key="3">
    <source>
        <dbReference type="Proteomes" id="UP001159405"/>
    </source>
</evidence>